<dbReference type="EMBL" id="JACAZI010000007">
    <property type="protein sequence ID" value="KAF7355817.1"/>
    <property type="molecule type" value="Genomic_DNA"/>
</dbReference>
<gene>
    <name evidence="3" type="ORF">MVEN_00909900</name>
</gene>
<dbReference type="AlphaFoldDB" id="A0A8H6YAZ8"/>
<feature type="transmembrane region" description="Helical" evidence="2">
    <location>
        <begin position="62"/>
        <end position="83"/>
    </location>
</feature>
<sequence length="569" mass="62348">MFGSYIYNVAIATKSLKMIGSTFLFSPVARVWNLRSLLVGTLAIICFWVVSDVQAAPYGVPVWVVLATMGFCLMFLHHLLVVARWPFRGLAVLELGWTLGTCCLGFTLLLYVFPLLVPLSLSVLFRIATIKNSGEPLLRQRFVFLGGCSRTHPPYTPLSILLNRSISRPLVRGESMFVIVPRGIVISIIGAALFAFLIYLVLVAPSTTPIYERSIRLWDDVYIPGNATILLTTLFSAGASGIPDVSVATYAPDVEALKCVTTWTLEGTSFCPVGWKGVVSISISIALQEMREVYATPVQGKLSEELQYLSVDYCDTGAGLFPGSRLLGVFTWTRRDTLNLRSSRWATPSWISVFIADVSGLQTVPANGTLESNIATLTLFQRDIFATKVVQDTVDATAVTGIATFGGVWTFLNGAFTLFFGANVLYFSFGRRPLSALGIVHMCQRRRLIRQWHEDFPDIHTEEGRPGSESAGIVAFIRERLVDLGEDPRGTEPRQSDVEAQTSKVETKVAVDDTSSVTLPVVLTPEPSGIHPASKYLKQSGYILDEEAPLVVNFGANEVSDGHMNLGDK</sequence>
<feature type="compositionally biased region" description="Basic and acidic residues" evidence="1">
    <location>
        <begin position="486"/>
        <end position="497"/>
    </location>
</feature>
<keyword evidence="4" id="KW-1185">Reference proteome</keyword>
<evidence type="ECO:0000313" key="4">
    <source>
        <dbReference type="Proteomes" id="UP000620124"/>
    </source>
</evidence>
<proteinExistence type="predicted"/>
<accession>A0A8H6YAZ8</accession>
<feature type="transmembrane region" description="Helical" evidence="2">
    <location>
        <begin position="95"/>
        <end position="117"/>
    </location>
</feature>
<keyword evidence="2" id="KW-1133">Transmembrane helix</keyword>
<name>A0A8H6YAZ8_9AGAR</name>
<feature type="transmembrane region" description="Helical" evidence="2">
    <location>
        <begin position="32"/>
        <end position="50"/>
    </location>
</feature>
<evidence type="ECO:0000256" key="1">
    <source>
        <dbReference type="SAM" id="MobiDB-lite"/>
    </source>
</evidence>
<feature type="transmembrane region" description="Helical" evidence="2">
    <location>
        <begin position="184"/>
        <end position="204"/>
    </location>
</feature>
<keyword evidence="2" id="KW-0812">Transmembrane</keyword>
<evidence type="ECO:0000256" key="2">
    <source>
        <dbReference type="SAM" id="Phobius"/>
    </source>
</evidence>
<evidence type="ECO:0000313" key="3">
    <source>
        <dbReference type="EMBL" id="KAF7355817.1"/>
    </source>
</evidence>
<protein>
    <submittedName>
        <fullName evidence="3">Short-chain dehydrogenase/reductase family protein</fullName>
    </submittedName>
</protein>
<dbReference type="Proteomes" id="UP000620124">
    <property type="component" value="Unassembled WGS sequence"/>
</dbReference>
<organism evidence="3 4">
    <name type="scientific">Mycena venus</name>
    <dbReference type="NCBI Taxonomy" id="2733690"/>
    <lineage>
        <taxon>Eukaryota</taxon>
        <taxon>Fungi</taxon>
        <taxon>Dikarya</taxon>
        <taxon>Basidiomycota</taxon>
        <taxon>Agaricomycotina</taxon>
        <taxon>Agaricomycetes</taxon>
        <taxon>Agaricomycetidae</taxon>
        <taxon>Agaricales</taxon>
        <taxon>Marasmiineae</taxon>
        <taxon>Mycenaceae</taxon>
        <taxon>Mycena</taxon>
    </lineage>
</organism>
<dbReference type="OrthoDB" id="3227921at2759"/>
<feature type="region of interest" description="Disordered" evidence="1">
    <location>
        <begin position="486"/>
        <end position="506"/>
    </location>
</feature>
<comment type="caution">
    <text evidence="3">The sequence shown here is derived from an EMBL/GenBank/DDBJ whole genome shotgun (WGS) entry which is preliminary data.</text>
</comment>
<keyword evidence="2" id="KW-0472">Membrane</keyword>
<reference evidence="3" key="1">
    <citation type="submission" date="2020-05" db="EMBL/GenBank/DDBJ databases">
        <title>Mycena genomes resolve the evolution of fungal bioluminescence.</title>
        <authorList>
            <person name="Tsai I.J."/>
        </authorList>
    </citation>
    <scope>NUCLEOTIDE SEQUENCE</scope>
    <source>
        <strain evidence="3">CCC161011</strain>
    </source>
</reference>